<evidence type="ECO:0000256" key="5">
    <source>
        <dbReference type="ARBA" id="ARBA00012026"/>
    </source>
</evidence>
<protein>
    <recommendedName>
        <fullName evidence="5">phosphoglycerate mutase (2,3-diphosphoglycerate-independent)</fullName>
        <ecNumber evidence="5">5.4.2.12</ecNumber>
    </recommendedName>
</protein>
<dbReference type="Gene3D" id="3.40.1450.10">
    <property type="entry name" value="BPG-independent phosphoglycerate mutase, domain B"/>
    <property type="match status" value="1"/>
</dbReference>
<comment type="caution">
    <text evidence="12">The sequence shown here is derived from an EMBL/GenBank/DDBJ whole genome shotgun (WGS) entry which is preliminary data.</text>
</comment>
<feature type="domain" description="Metalloenzyme" evidence="10">
    <location>
        <begin position="7"/>
        <end position="427"/>
    </location>
</feature>
<keyword evidence="7" id="KW-0324">Glycolysis</keyword>
<dbReference type="GO" id="GO:0005829">
    <property type="term" value="C:cytosol"/>
    <property type="evidence" value="ECO:0007669"/>
    <property type="project" value="TreeGrafter"/>
</dbReference>
<dbReference type="PANTHER" id="PTHR31637">
    <property type="entry name" value="2,3-BISPHOSPHOGLYCERATE-INDEPENDENT PHOSPHOGLYCERATE MUTASE"/>
    <property type="match status" value="1"/>
</dbReference>
<dbReference type="InterPro" id="IPR017850">
    <property type="entry name" value="Alkaline_phosphatase_core_sf"/>
</dbReference>
<evidence type="ECO:0000256" key="3">
    <source>
        <dbReference type="ARBA" id="ARBA00004798"/>
    </source>
</evidence>
<keyword evidence="8" id="KW-0464">Manganese</keyword>
<dbReference type="GO" id="GO:0004619">
    <property type="term" value="F:phosphoglycerate mutase activity"/>
    <property type="evidence" value="ECO:0007669"/>
    <property type="project" value="UniProtKB-EC"/>
</dbReference>
<dbReference type="EC" id="5.4.2.12" evidence="5"/>
<dbReference type="UniPathway" id="UPA00109">
    <property type="reaction ID" value="UER00186"/>
</dbReference>
<gene>
    <name evidence="12" type="ORF">COT78_02715</name>
</gene>
<accession>A0A2H0W677</accession>
<evidence type="ECO:0000256" key="6">
    <source>
        <dbReference type="ARBA" id="ARBA00022723"/>
    </source>
</evidence>
<keyword evidence="9" id="KW-0413">Isomerase</keyword>
<organism evidence="12 13">
    <name type="scientific">Candidatus Berkelbacteria bacterium CG10_big_fil_rev_8_21_14_0_10_43_13</name>
    <dbReference type="NCBI Taxonomy" id="1974514"/>
    <lineage>
        <taxon>Bacteria</taxon>
        <taxon>Candidatus Berkelbacteria</taxon>
    </lineage>
</organism>
<sequence length="484" mass="53772">MTQKEKKPIVLIIADGFGLSTSWQGNAITAAQTAIFSEYWQDYRHLVLQSKRGVYDDCYTGYTEIATGQPNKSRVRLTQESLSHNQRFLSSLDAAKRNNASIQILAQVSNYNLDEIVENLSEIARFAKRNSIIGLFVHLFFDSSVSTKADAAVCLSAIEDCLKIIEYGQIASLSGCGNKKKHNTALIVKMLLSGKAQTALSAKQALALQKSETPAEMSPTIIKLRHNPKISSFDLPFLLSVPSPQLTDVLREIIMSANEKTSRAVSFLDFWAISEFPFDLRTKVNYFFQKDLQSYLSNILYEQGLHQALVTDQDNLHNLDTYYLDGLGHVKIKVPLVRSESHLKKQTSTTEEITDLALQVIAQKQCDFITVNFPSLYRFSQAGLFAECVTEVKLLDKSLGRIVKDALAASGYVVFCSAFGGAEGGADTKIEQVNEKQRQSHLPFIIISAETKHKSGETLLQEIVHSKADLTNVFDALKILLSGD</sequence>
<evidence type="ECO:0000256" key="2">
    <source>
        <dbReference type="ARBA" id="ARBA00001936"/>
    </source>
</evidence>
<keyword evidence="6" id="KW-0479">Metal-binding</keyword>
<dbReference type="Proteomes" id="UP000231382">
    <property type="component" value="Unassembled WGS sequence"/>
</dbReference>
<dbReference type="InterPro" id="IPR036646">
    <property type="entry name" value="PGAM_B_sf"/>
</dbReference>
<dbReference type="Gene3D" id="3.40.720.10">
    <property type="entry name" value="Alkaline Phosphatase, subunit A"/>
    <property type="match status" value="1"/>
</dbReference>
<evidence type="ECO:0000259" key="10">
    <source>
        <dbReference type="Pfam" id="PF01676"/>
    </source>
</evidence>
<comment type="similarity">
    <text evidence="4">Belongs to the BPG-independent phosphoglycerate mutase family.</text>
</comment>
<dbReference type="Pfam" id="PF01676">
    <property type="entry name" value="Metalloenzyme"/>
    <property type="match status" value="1"/>
</dbReference>
<evidence type="ECO:0000256" key="8">
    <source>
        <dbReference type="ARBA" id="ARBA00023211"/>
    </source>
</evidence>
<dbReference type="InterPro" id="IPR006124">
    <property type="entry name" value="Metalloenzyme"/>
</dbReference>
<evidence type="ECO:0000313" key="13">
    <source>
        <dbReference type="Proteomes" id="UP000231382"/>
    </source>
</evidence>
<name>A0A2H0W677_9BACT</name>
<dbReference type="GO" id="GO:0006007">
    <property type="term" value="P:glucose catabolic process"/>
    <property type="evidence" value="ECO:0007669"/>
    <property type="project" value="InterPro"/>
</dbReference>
<dbReference type="GO" id="GO:0030145">
    <property type="term" value="F:manganese ion binding"/>
    <property type="evidence" value="ECO:0007669"/>
    <property type="project" value="InterPro"/>
</dbReference>
<dbReference type="GO" id="GO:0006096">
    <property type="term" value="P:glycolytic process"/>
    <property type="evidence" value="ECO:0007669"/>
    <property type="project" value="UniProtKB-UniPathway"/>
</dbReference>
<proteinExistence type="inferred from homology"/>
<dbReference type="SUPFAM" id="SSF64158">
    <property type="entry name" value="2,3-Bisphosphoglycerate-independent phosphoglycerate mutase, substrate-binding domain"/>
    <property type="match status" value="1"/>
</dbReference>
<dbReference type="EMBL" id="PEZW01000018">
    <property type="protein sequence ID" value="PIS07586.1"/>
    <property type="molecule type" value="Genomic_DNA"/>
</dbReference>
<evidence type="ECO:0000256" key="4">
    <source>
        <dbReference type="ARBA" id="ARBA00008819"/>
    </source>
</evidence>
<dbReference type="SUPFAM" id="SSF53649">
    <property type="entry name" value="Alkaline phosphatase-like"/>
    <property type="match status" value="1"/>
</dbReference>
<dbReference type="AlphaFoldDB" id="A0A2H0W677"/>
<comment type="cofactor">
    <cofactor evidence="2">
        <name>Mn(2+)</name>
        <dbReference type="ChEBI" id="CHEBI:29035"/>
    </cofactor>
</comment>
<dbReference type="Pfam" id="PF06415">
    <property type="entry name" value="iPGM_N"/>
    <property type="match status" value="1"/>
</dbReference>
<evidence type="ECO:0000259" key="11">
    <source>
        <dbReference type="Pfam" id="PF06415"/>
    </source>
</evidence>
<evidence type="ECO:0000313" key="12">
    <source>
        <dbReference type="EMBL" id="PIS07586.1"/>
    </source>
</evidence>
<evidence type="ECO:0000256" key="9">
    <source>
        <dbReference type="ARBA" id="ARBA00023235"/>
    </source>
</evidence>
<evidence type="ECO:0000256" key="7">
    <source>
        <dbReference type="ARBA" id="ARBA00023152"/>
    </source>
</evidence>
<comment type="catalytic activity">
    <reaction evidence="1">
        <text>(2R)-2-phosphoglycerate = (2R)-3-phosphoglycerate</text>
        <dbReference type="Rhea" id="RHEA:15901"/>
        <dbReference type="ChEBI" id="CHEBI:58272"/>
        <dbReference type="ChEBI" id="CHEBI:58289"/>
        <dbReference type="EC" id="5.4.2.12"/>
    </reaction>
</comment>
<dbReference type="InterPro" id="IPR011258">
    <property type="entry name" value="BPG-indep_PGM_N"/>
</dbReference>
<dbReference type="InterPro" id="IPR005995">
    <property type="entry name" value="Pgm_bpd_ind"/>
</dbReference>
<reference evidence="13" key="1">
    <citation type="submission" date="2017-09" db="EMBL/GenBank/DDBJ databases">
        <title>Depth-based differentiation of microbial function through sediment-hosted aquifers and enrichment of novel symbionts in the deep terrestrial subsurface.</title>
        <authorList>
            <person name="Probst A.J."/>
            <person name="Ladd B."/>
            <person name="Jarett J.K."/>
            <person name="Geller-Mcgrath D.E."/>
            <person name="Sieber C.M.K."/>
            <person name="Emerson J.B."/>
            <person name="Anantharaman K."/>
            <person name="Thomas B.C."/>
            <person name="Malmstrom R."/>
            <person name="Stieglmeier M."/>
            <person name="Klingl A."/>
            <person name="Woyke T."/>
            <person name="Ryan C.M."/>
            <person name="Banfield J.F."/>
        </authorList>
    </citation>
    <scope>NUCLEOTIDE SEQUENCE [LARGE SCALE GENOMIC DNA]</scope>
</reference>
<feature type="domain" description="BPG-independent PGAM N-terminal" evidence="11">
    <location>
        <begin position="77"/>
        <end position="175"/>
    </location>
</feature>
<evidence type="ECO:0000256" key="1">
    <source>
        <dbReference type="ARBA" id="ARBA00000370"/>
    </source>
</evidence>
<dbReference type="PANTHER" id="PTHR31637:SF0">
    <property type="entry name" value="2,3-BISPHOSPHOGLYCERATE-INDEPENDENT PHOSPHOGLYCERATE MUTASE"/>
    <property type="match status" value="1"/>
</dbReference>
<comment type="pathway">
    <text evidence="3">Carbohydrate degradation; glycolysis; pyruvate from D-glyceraldehyde 3-phosphate: step 3/5.</text>
</comment>